<protein>
    <recommendedName>
        <fullName evidence="7">Leucine rich repeat containing protein</fullName>
    </recommendedName>
</protein>
<sequence length="277" mass="32279">MADEKWSTQKIKSRIEENELDLSLCGISKVPVLNLLPFTKVTVLDLSCNKINSIPDSFSRLDHLVQIDLSKNALTELPSNFGNLGKLKRLDLFQNHLEELPISFHKLKSLSWLDLKANPIQERLQTIVGDCLKPIECQSCARNVVSYYNNVYKEKMLQKEKELKREQNRLNKLRKEEEQMKLKRKEEKKQRLEEEKRKKATTTQHQDQKQTTSKDSSSVKETIDSNGSCGSWFYLVIFLILIATGIAFVLLHKDAVQIRIFFSELYKGFSRKRFEEL</sequence>
<dbReference type="GO" id="GO:0005737">
    <property type="term" value="C:cytoplasm"/>
    <property type="evidence" value="ECO:0007669"/>
    <property type="project" value="TreeGrafter"/>
</dbReference>
<feature type="region of interest" description="Disordered" evidence="3">
    <location>
        <begin position="174"/>
        <end position="220"/>
    </location>
</feature>
<reference evidence="5" key="1">
    <citation type="submission" date="2021-01" db="UniProtKB">
        <authorList>
            <consortium name="EnsemblMetazoa"/>
        </authorList>
    </citation>
    <scope>IDENTIFICATION</scope>
</reference>
<evidence type="ECO:0000256" key="1">
    <source>
        <dbReference type="ARBA" id="ARBA00022614"/>
    </source>
</evidence>
<dbReference type="InterPro" id="IPR050216">
    <property type="entry name" value="LRR_domain-containing"/>
</dbReference>
<proteinExistence type="predicted"/>
<dbReference type="Pfam" id="PF13855">
    <property type="entry name" value="LRR_8"/>
    <property type="match status" value="2"/>
</dbReference>
<dbReference type="EnsemblMetazoa" id="CLYHEMT019648.1">
    <property type="protein sequence ID" value="CLYHEMP019648.1"/>
    <property type="gene ID" value="CLYHEMG019648"/>
</dbReference>
<dbReference type="PANTHER" id="PTHR48051">
    <property type="match status" value="1"/>
</dbReference>
<dbReference type="Gene3D" id="3.80.10.10">
    <property type="entry name" value="Ribonuclease Inhibitor"/>
    <property type="match status" value="1"/>
</dbReference>
<dbReference type="AlphaFoldDB" id="A0A7M6DP94"/>
<dbReference type="InterPro" id="IPR032675">
    <property type="entry name" value="LRR_dom_sf"/>
</dbReference>
<keyword evidence="4" id="KW-0812">Transmembrane</keyword>
<keyword evidence="4" id="KW-1133">Transmembrane helix</keyword>
<keyword evidence="1" id="KW-0433">Leucine-rich repeat</keyword>
<organism evidence="5 6">
    <name type="scientific">Clytia hemisphaerica</name>
    <dbReference type="NCBI Taxonomy" id="252671"/>
    <lineage>
        <taxon>Eukaryota</taxon>
        <taxon>Metazoa</taxon>
        <taxon>Cnidaria</taxon>
        <taxon>Hydrozoa</taxon>
        <taxon>Hydroidolina</taxon>
        <taxon>Leptothecata</taxon>
        <taxon>Obeliida</taxon>
        <taxon>Clytiidae</taxon>
        <taxon>Clytia</taxon>
    </lineage>
</organism>
<dbReference type="SUPFAM" id="SSF52058">
    <property type="entry name" value="L domain-like"/>
    <property type="match status" value="1"/>
</dbReference>
<dbReference type="RefSeq" id="XP_066936860.1">
    <property type="nucleotide sequence ID" value="XM_067080759.1"/>
</dbReference>
<accession>A0A7M6DP94</accession>
<dbReference type="Proteomes" id="UP000594262">
    <property type="component" value="Unplaced"/>
</dbReference>
<feature type="compositionally biased region" description="Basic and acidic residues" evidence="3">
    <location>
        <begin position="174"/>
        <end position="197"/>
    </location>
</feature>
<dbReference type="OrthoDB" id="1394818at2759"/>
<feature type="transmembrane region" description="Helical" evidence="4">
    <location>
        <begin position="232"/>
        <end position="251"/>
    </location>
</feature>
<evidence type="ECO:0000313" key="6">
    <source>
        <dbReference type="Proteomes" id="UP000594262"/>
    </source>
</evidence>
<evidence type="ECO:0000256" key="2">
    <source>
        <dbReference type="ARBA" id="ARBA00022737"/>
    </source>
</evidence>
<feature type="compositionally biased region" description="Low complexity" evidence="3">
    <location>
        <begin position="201"/>
        <end position="214"/>
    </location>
</feature>
<dbReference type="InterPro" id="IPR003591">
    <property type="entry name" value="Leu-rich_rpt_typical-subtyp"/>
</dbReference>
<dbReference type="PROSITE" id="PS51450">
    <property type="entry name" value="LRR"/>
    <property type="match status" value="1"/>
</dbReference>
<name>A0A7M6DP94_9CNID</name>
<evidence type="ECO:0000313" key="5">
    <source>
        <dbReference type="EnsemblMetazoa" id="CLYHEMP019648.1"/>
    </source>
</evidence>
<keyword evidence="4" id="KW-0472">Membrane</keyword>
<evidence type="ECO:0008006" key="7">
    <source>
        <dbReference type="Google" id="ProtNLM"/>
    </source>
</evidence>
<dbReference type="InterPro" id="IPR001611">
    <property type="entry name" value="Leu-rich_rpt"/>
</dbReference>
<dbReference type="GeneID" id="136824784"/>
<keyword evidence="6" id="KW-1185">Reference proteome</keyword>
<dbReference type="PANTHER" id="PTHR48051:SF1">
    <property type="entry name" value="RAS SUPPRESSOR PROTEIN 1"/>
    <property type="match status" value="1"/>
</dbReference>
<evidence type="ECO:0000256" key="3">
    <source>
        <dbReference type="SAM" id="MobiDB-lite"/>
    </source>
</evidence>
<evidence type="ECO:0000256" key="4">
    <source>
        <dbReference type="SAM" id="Phobius"/>
    </source>
</evidence>
<keyword evidence="2" id="KW-0677">Repeat</keyword>
<dbReference type="SMART" id="SM00369">
    <property type="entry name" value="LRR_TYP"/>
    <property type="match status" value="3"/>
</dbReference>